<protein>
    <recommendedName>
        <fullName evidence="6 16">Pyruvate kinase</fullName>
        <ecNumber evidence="5 16">2.7.1.40</ecNumber>
    </recommendedName>
</protein>
<proteinExistence type="inferred from homology"/>
<dbReference type="RefSeq" id="WP_020427968.1">
    <property type="nucleotide sequence ID" value="NZ_AGBD01000524.1"/>
</dbReference>
<evidence type="ECO:0000256" key="10">
    <source>
        <dbReference type="ARBA" id="ARBA00022777"/>
    </source>
</evidence>
<dbReference type="PANTHER" id="PTHR11817">
    <property type="entry name" value="PYRUVATE KINASE"/>
    <property type="match status" value="1"/>
</dbReference>
<dbReference type="Gene3D" id="2.40.33.10">
    <property type="entry name" value="PK beta-barrel domain-like"/>
    <property type="match status" value="1"/>
</dbReference>
<evidence type="ECO:0000259" key="18">
    <source>
        <dbReference type="Pfam" id="PF00224"/>
    </source>
</evidence>
<evidence type="ECO:0000313" key="20">
    <source>
        <dbReference type="Proteomes" id="UP000033163"/>
    </source>
</evidence>
<dbReference type="Pfam" id="PF00224">
    <property type="entry name" value="PK"/>
    <property type="match status" value="1"/>
</dbReference>
<evidence type="ECO:0000256" key="14">
    <source>
        <dbReference type="ARBA" id="ARBA00023152"/>
    </source>
</evidence>
<dbReference type="AlphaFoldDB" id="A0A0E4CW14"/>
<evidence type="ECO:0000256" key="4">
    <source>
        <dbReference type="ARBA" id="ARBA00008663"/>
    </source>
</evidence>
<comment type="pathway">
    <text evidence="2 17">Carbohydrate degradation; glycolysis; pyruvate from D-glyceraldehyde 3-phosphate: step 5/5.</text>
</comment>
<dbReference type="InterPro" id="IPR015813">
    <property type="entry name" value="Pyrv/PenolPyrv_kinase-like_dom"/>
</dbReference>
<dbReference type="InterPro" id="IPR015793">
    <property type="entry name" value="Pyrv_Knase_brl"/>
</dbReference>
<evidence type="ECO:0000256" key="13">
    <source>
        <dbReference type="ARBA" id="ARBA00022958"/>
    </source>
</evidence>
<keyword evidence="7 17" id="KW-0808">Transferase</keyword>
<keyword evidence="13" id="KW-0630">Potassium</keyword>
<comment type="cofactor">
    <cofactor evidence="1">
        <name>K(+)</name>
        <dbReference type="ChEBI" id="CHEBI:29103"/>
    </cofactor>
</comment>
<dbReference type="HOGENOM" id="CLU_015439_1_1_9"/>
<keyword evidence="14 17" id="KW-0324">Glycolysis</keyword>
<reference evidence="20" key="1">
    <citation type="submission" date="2015-03" db="EMBL/GenBank/DDBJ databases">
        <authorList>
            <person name="Wibberg D."/>
        </authorList>
    </citation>
    <scope>NUCLEOTIDE SEQUENCE [LARGE SCALE GENOMIC DNA]</scope>
</reference>
<evidence type="ECO:0000256" key="12">
    <source>
        <dbReference type="ARBA" id="ARBA00022842"/>
    </source>
</evidence>
<dbReference type="Proteomes" id="UP000033163">
    <property type="component" value="Chromosome I"/>
</dbReference>
<evidence type="ECO:0000256" key="15">
    <source>
        <dbReference type="ARBA" id="ARBA00023317"/>
    </source>
</evidence>
<dbReference type="KEGG" id="pri:PRIO_2385"/>
<evidence type="ECO:0000256" key="16">
    <source>
        <dbReference type="NCBIfam" id="TIGR01064"/>
    </source>
</evidence>
<evidence type="ECO:0000256" key="6">
    <source>
        <dbReference type="ARBA" id="ARBA00018587"/>
    </source>
</evidence>
<keyword evidence="12 17" id="KW-0460">Magnesium</keyword>
<dbReference type="PATRIC" id="fig|1073571.4.peg.2536"/>
<keyword evidence="11" id="KW-0067">ATP-binding</keyword>
<organism evidence="19 20">
    <name type="scientific">Paenibacillus riograndensis SBR5</name>
    <dbReference type="NCBI Taxonomy" id="1073571"/>
    <lineage>
        <taxon>Bacteria</taxon>
        <taxon>Bacillati</taxon>
        <taxon>Bacillota</taxon>
        <taxon>Bacilli</taxon>
        <taxon>Bacillales</taxon>
        <taxon>Paenibacillaceae</taxon>
        <taxon>Paenibacillus</taxon>
        <taxon>Paenibacillus sonchi group</taxon>
    </lineage>
</organism>
<evidence type="ECO:0000256" key="1">
    <source>
        <dbReference type="ARBA" id="ARBA00001958"/>
    </source>
</evidence>
<evidence type="ECO:0000256" key="8">
    <source>
        <dbReference type="ARBA" id="ARBA00022723"/>
    </source>
</evidence>
<evidence type="ECO:0000256" key="9">
    <source>
        <dbReference type="ARBA" id="ARBA00022741"/>
    </source>
</evidence>
<dbReference type="EC" id="2.7.1.40" evidence="5 16"/>
<dbReference type="Gene3D" id="3.20.20.60">
    <property type="entry name" value="Phosphoenolpyruvate-binding domains"/>
    <property type="match status" value="1"/>
</dbReference>
<comment type="catalytic activity">
    <reaction evidence="17">
        <text>pyruvate + ATP = phosphoenolpyruvate + ADP + H(+)</text>
        <dbReference type="Rhea" id="RHEA:18157"/>
        <dbReference type="ChEBI" id="CHEBI:15361"/>
        <dbReference type="ChEBI" id="CHEBI:15378"/>
        <dbReference type="ChEBI" id="CHEBI:30616"/>
        <dbReference type="ChEBI" id="CHEBI:58702"/>
        <dbReference type="ChEBI" id="CHEBI:456216"/>
        <dbReference type="EC" id="2.7.1.40"/>
    </reaction>
</comment>
<dbReference type="GO" id="GO:0005524">
    <property type="term" value="F:ATP binding"/>
    <property type="evidence" value="ECO:0007669"/>
    <property type="project" value="UniProtKB-KW"/>
</dbReference>
<dbReference type="InterPro" id="IPR001697">
    <property type="entry name" value="Pyr_Knase"/>
</dbReference>
<dbReference type="GO" id="GO:0016301">
    <property type="term" value="F:kinase activity"/>
    <property type="evidence" value="ECO:0007669"/>
    <property type="project" value="UniProtKB-KW"/>
</dbReference>
<comment type="similarity">
    <text evidence="4 17">Belongs to the pyruvate kinase family.</text>
</comment>
<dbReference type="NCBIfam" id="TIGR01064">
    <property type="entry name" value="pyruv_kin"/>
    <property type="match status" value="1"/>
</dbReference>
<keyword evidence="15 19" id="KW-0670">Pyruvate</keyword>
<dbReference type="GO" id="GO:0030955">
    <property type="term" value="F:potassium ion binding"/>
    <property type="evidence" value="ECO:0007669"/>
    <property type="project" value="UniProtKB-UniRule"/>
</dbReference>
<evidence type="ECO:0000256" key="2">
    <source>
        <dbReference type="ARBA" id="ARBA00004997"/>
    </source>
</evidence>
<dbReference type="InterPro" id="IPR011037">
    <property type="entry name" value="Pyrv_Knase-like_insert_dom_sf"/>
</dbReference>
<gene>
    <name evidence="19" type="ORF">PRIO_2385</name>
</gene>
<dbReference type="EMBL" id="LN831776">
    <property type="protein sequence ID" value="CQR54792.1"/>
    <property type="molecule type" value="Genomic_DNA"/>
</dbReference>
<evidence type="ECO:0000256" key="11">
    <source>
        <dbReference type="ARBA" id="ARBA00022840"/>
    </source>
</evidence>
<keyword evidence="8" id="KW-0479">Metal-binding</keyword>
<dbReference type="PRINTS" id="PR01050">
    <property type="entry name" value="PYRUVTKNASE"/>
</dbReference>
<dbReference type="SUPFAM" id="SSF51621">
    <property type="entry name" value="Phosphoenolpyruvate/pyruvate domain"/>
    <property type="match status" value="1"/>
</dbReference>
<dbReference type="InterPro" id="IPR015806">
    <property type="entry name" value="Pyrv_Knase_insert_dom_sf"/>
</dbReference>
<dbReference type="GO" id="GO:0004743">
    <property type="term" value="F:pyruvate kinase activity"/>
    <property type="evidence" value="ECO:0007669"/>
    <property type="project" value="UniProtKB-UniRule"/>
</dbReference>
<accession>A0A0E4CW14</accession>
<evidence type="ECO:0000313" key="19">
    <source>
        <dbReference type="EMBL" id="CQR54792.1"/>
    </source>
</evidence>
<keyword evidence="10 17" id="KW-0418">Kinase</keyword>
<evidence type="ECO:0000256" key="7">
    <source>
        <dbReference type="ARBA" id="ARBA00022679"/>
    </source>
</evidence>
<dbReference type="UniPathway" id="UPA00109">
    <property type="reaction ID" value="UER00188"/>
</dbReference>
<dbReference type="GO" id="GO:0000287">
    <property type="term" value="F:magnesium ion binding"/>
    <property type="evidence" value="ECO:0007669"/>
    <property type="project" value="UniProtKB-UniRule"/>
</dbReference>
<evidence type="ECO:0000256" key="5">
    <source>
        <dbReference type="ARBA" id="ARBA00012142"/>
    </source>
</evidence>
<dbReference type="FunFam" id="2.40.33.10:FF:000001">
    <property type="entry name" value="Pyruvate kinase"/>
    <property type="match status" value="1"/>
</dbReference>
<evidence type="ECO:0000256" key="3">
    <source>
        <dbReference type="ARBA" id="ARBA00006237"/>
    </source>
</evidence>
<comment type="similarity">
    <text evidence="3">In the C-terminal section; belongs to the PEP-utilizing enzyme family.</text>
</comment>
<evidence type="ECO:0000256" key="17">
    <source>
        <dbReference type="RuleBase" id="RU000504"/>
    </source>
</evidence>
<feature type="domain" description="Pyruvate kinase barrel" evidence="18">
    <location>
        <begin position="4"/>
        <end position="322"/>
    </location>
</feature>
<sequence>MSIDLICTIGPASSSPAVLKELLRGGMTTARLNMSHGSHEEHGRVIEAVRAAAAETGQPVRIMGDLQGPKIRLKSIQGDAVTLEEGQTFILDQSDEPGSRERAALDNPGVMEDILQGAAILINDGEVKLEVTDKHPQRITTRVIVGGMIGSRKGVNLPGTLIRLPAITEKDKQDLQFLLEHHVDWIACSFIREASHLQEIRDYVSLLGKYSQPGLISKIETIQAVRNFPAIMEASDGIMIARGDLGVELPFERIPFIQKTVLRECSLSKTYVITATQMLQSMVEHPVPTRAEVTDVSQAVLDGSDGVMLSAESSVGHYPVRSTQVLNTVAQFAENMREQGERGISLEELCADAPFDKAFKKVAIYNRAD</sequence>
<name>A0A0E4CW14_9BACL</name>
<keyword evidence="9" id="KW-0547">Nucleotide-binding</keyword>
<dbReference type="SUPFAM" id="SSF50800">
    <property type="entry name" value="PK beta-barrel domain-like"/>
    <property type="match status" value="1"/>
</dbReference>
<dbReference type="STRING" id="483937.AMQ84_10620"/>
<dbReference type="InterPro" id="IPR040442">
    <property type="entry name" value="Pyrv_kinase-like_dom_sf"/>
</dbReference>